<keyword evidence="2" id="KW-1185">Reference proteome</keyword>
<gene>
    <name evidence="1" type="ORF">L6452_21014</name>
</gene>
<organism evidence="1 2">
    <name type="scientific">Arctium lappa</name>
    <name type="common">Greater burdock</name>
    <name type="synonym">Lappa major</name>
    <dbReference type="NCBI Taxonomy" id="4217"/>
    <lineage>
        <taxon>Eukaryota</taxon>
        <taxon>Viridiplantae</taxon>
        <taxon>Streptophyta</taxon>
        <taxon>Embryophyta</taxon>
        <taxon>Tracheophyta</taxon>
        <taxon>Spermatophyta</taxon>
        <taxon>Magnoliopsida</taxon>
        <taxon>eudicotyledons</taxon>
        <taxon>Gunneridae</taxon>
        <taxon>Pentapetalae</taxon>
        <taxon>asterids</taxon>
        <taxon>campanulids</taxon>
        <taxon>Asterales</taxon>
        <taxon>Asteraceae</taxon>
        <taxon>Carduoideae</taxon>
        <taxon>Cardueae</taxon>
        <taxon>Arctiinae</taxon>
        <taxon>Arctium</taxon>
    </lineage>
</organism>
<evidence type="ECO:0000313" key="2">
    <source>
        <dbReference type="Proteomes" id="UP001055879"/>
    </source>
</evidence>
<reference evidence="1 2" key="2">
    <citation type="journal article" date="2022" name="Mol. Ecol. Resour.">
        <title>The genomes of chicory, endive, great burdock and yacon provide insights into Asteraceae paleo-polyploidization history and plant inulin production.</title>
        <authorList>
            <person name="Fan W."/>
            <person name="Wang S."/>
            <person name="Wang H."/>
            <person name="Wang A."/>
            <person name="Jiang F."/>
            <person name="Liu H."/>
            <person name="Zhao H."/>
            <person name="Xu D."/>
            <person name="Zhang Y."/>
        </authorList>
    </citation>
    <scope>NUCLEOTIDE SEQUENCE [LARGE SCALE GENOMIC DNA]</scope>
    <source>
        <strain evidence="2">cv. Niubang</strain>
    </source>
</reference>
<evidence type="ECO:0000313" key="1">
    <source>
        <dbReference type="EMBL" id="KAI3720104.1"/>
    </source>
</evidence>
<reference evidence="2" key="1">
    <citation type="journal article" date="2022" name="Mol. Ecol. Resour.">
        <title>The genomes of chicory, endive, great burdock and yacon provide insights into Asteraceae palaeo-polyploidization history and plant inulin production.</title>
        <authorList>
            <person name="Fan W."/>
            <person name="Wang S."/>
            <person name="Wang H."/>
            <person name="Wang A."/>
            <person name="Jiang F."/>
            <person name="Liu H."/>
            <person name="Zhao H."/>
            <person name="Xu D."/>
            <person name="Zhang Y."/>
        </authorList>
    </citation>
    <scope>NUCLEOTIDE SEQUENCE [LARGE SCALE GENOMIC DNA]</scope>
    <source>
        <strain evidence="2">cv. Niubang</strain>
    </source>
</reference>
<accession>A0ACB9BC50</accession>
<name>A0ACB9BC50_ARCLA</name>
<proteinExistence type="predicted"/>
<comment type="caution">
    <text evidence="1">The sequence shown here is derived from an EMBL/GenBank/DDBJ whole genome shotgun (WGS) entry which is preliminary data.</text>
</comment>
<dbReference type="Proteomes" id="UP001055879">
    <property type="component" value="Linkage Group LG06"/>
</dbReference>
<protein>
    <submittedName>
        <fullName evidence="1">Uncharacterized protein</fullName>
    </submittedName>
</protein>
<sequence>MESSEESSSYYGVLGVSMDSSDDQIRRAYHKLAMQWHPDKWTKNPSLLGKAKRKFQQIQEAYSVLSDQKKRSMYNVGLYDLQDEEDEDFADFLQEMSSLMENVRKEEKEYSFGEIQTMFWEMAQSFDHSTHEHDGPSWCREMFTLDDEPTSSKRRRADLDPLSQFPEPGFGRQETRFESHSISDLSHSSAVGSYYVLDSRPLESRFTDLTDDLSIQIGLVSLVRMATFPFLIRRKWSSRDCLQRGIT</sequence>
<dbReference type="EMBL" id="CM042052">
    <property type="protein sequence ID" value="KAI3720104.1"/>
    <property type="molecule type" value="Genomic_DNA"/>
</dbReference>